<dbReference type="InterPro" id="IPR050312">
    <property type="entry name" value="IolE/XylAMocC-like"/>
</dbReference>
<dbReference type="PANTHER" id="PTHR12110:SF52">
    <property type="entry name" value="XYLOSE ISOMERASE"/>
    <property type="match status" value="1"/>
</dbReference>
<evidence type="ECO:0000313" key="2">
    <source>
        <dbReference type="EMBL" id="MBB3205593.1"/>
    </source>
</evidence>
<dbReference type="InterPro" id="IPR013022">
    <property type="entry name" value="Xyl_isomerase-like_TIM-brl"/>
</dbReference>
<organism evidence="2 3">
    <name type="scientific">Aporhodopirellula rubra</name>
    <dbReference type="NCBI Taxonomy" id="980271"/>
    <lineage>
        <taxon>Bacteria</taxon>
        <taxon>Pseudomonadati</taxon>
        <taxon>Planctomycetota</taxon>
        <taxon>Planctomycetia</taxon>
        <taxon>Pirellulales</taxon>
        <taxon>Pirellulaceae</taxon>
        <taxon>Aporhodopirellula</taxon>
    </lineage>
</organism>
<dbReference type="Pfam" id="PF01261">
    <property type="entry name" value="AP_endonuc_2"/>
    <property type="match status" value="1"/>
</dbReference>
<comment type="caution">
    <text evidence="2">The sequence shown here is derived from an EMBL/GenBank/DDBJ whole genome shotgun (WGS) entry which is preliminary data.</text>
</comment>
<reference evidence="2 3" key="1">
    <citation type="submission" date="2020-08" db="EMBL/GenBank/DDBJ databases">
        <title>Genomic Encyclopedia of Type Strains, Phase III (KMG-III): the genomes of soil and plant-associated and newly described type strains.</title>
        <authorList>
            <person name="Whitman W."/>
        </authorList>
    </citation>
    <scope>NUCLEOTIDE SEQUENCE [LARGE SCALE GENOMIC DNA]</scope>
    <source>
        <strain evidence="2 3">CECT 8075</strain>
    </source>
</reference>
<proteinExistence type="predicted"/>
<accession>A0A7W5DW49</accession>
<protein>
    <submittedName>
        <fullName evidence="2">Sugar phosphate isomerase/epimerase</fullName>
    </submittedName>
</protein>
<dbReference type="RefSeq" id="WP_184303394.1">
    <property type="nucleotide sequence ID" value="NZ_JACHXU010000004.1"/>
</dbReference>
<dbReference type="Gene3D" id="3.20.20.150">
    <property type="entry name" value="Divalent-metal-dependent TIM barrel enzymes"/>
    <property type="match status" value="1"/>
</dbReference>
<keyword evidence="2" id="KW-0413">Isomerase</keyword>
<dbReference type="SUPFAM" id="SSF51658">
    <property type="entry name" value="Xylose isomerase-like"/>
    <property type="match status" value="1"/>
</dbReference>
<gene>
    <name evidence="2" type="ORF">FHS27_001397</name>
</gene>
<dbReference type="InterPro" id="IPR036237">
    <property type="entry name" value="Xyl_isomerase-like_sf"/>
</dbReference>
<dbReference type="EMBL" id="JACHXU010000004">
    <property type="protein sequence ID" value="MBB3205593.1"/>
    <property type="molecule type" value="Genomic_DNA"/>
</dbReference>
<dbReference type="Proteomes" id="UP000536179">
    <property type="component" value="Unassembled WGS sequence"/>
</dbReference>
<name>A0A7W5DW49_9BACT</name>
<evidence type="ECO:0000313" key="3">
    <source>
        <dbReference type="Proteomes" id="UP000536179"/>
    </source>
</evidence>
<dbReference type="AlphaFoldDB" id="A0A7W5DW49"/>
<evidence type="ECO:0000259" key="1">
    <source>
        <dbReference type="Pfam" id="PF01261"/>
    </source>
</evidence>
<keyword evidence="3" id="KW-1185">Reference proteome</keyword>
<sequence length="278" mass="31145">MHPDSNESPSRDRLAVHTITTKPWALPIAADRYAASGVTGMSIWVEAIEGMSNAEVRDIVNTSGLKVPALVRGGFFCDPDANERISRIENNRKLIETAAEISAEMLVLVVGATPGEPLELQRQWVREGIEALIEDAQSHNVQLAIEPLHPMYASDKSCINRMAEARAICESVRNPWVGIAVDVYHTWWDPDLENEIRLAGELNALFGFHLCDWRVPTRDFLNDRGLMGDGCIDIRGIRRMVEAAGFSGWNEVEIFSDEHWAGDQQVFLDKIIDRYSDC</sequence>
<dbReference type="GO" id="GO:0016853">
    <property type="term" value="F:isomerase activity"/>
    <property type="evidence" value="ECO:0007669"/>
    <property type="project" value="UniProtKB-KW"/>
</dbReference>
<dbReference type="PANTHER" id="PTHR12110">
    <property type="entry name" value="HYDROXYPYRUVATE ISOMERASE"/>
    <property type="match status" value="1"/>
</dbReference>
<feature type="domain" description="Xylose isomerase-like TIM barrel" evidence="1">
    <location>
        <begin position="34"/>
        <end position="268"/>
    </location>
</feature>